<dbReference type="Gene3D" id="1.10.10.10">
    <property type="entry name" value="Winged helix-like DNA-binding domain superfamily/Winged helix DNA-binding domain"/>
    <property type="match status" value="1"/>
</dbReference>
<dbReference type="EMBL" id="DTAU01000111">
    <property type="protein sequence ID" value="HFQ79184.1"/>
    <property type="molecule type" value="Genomic_DNA"/>
</dbReference>
<evidence type="ECO:0000259" key="7">
    <source>
        <dbReference type="Pfam" id="PF01035"/>
    </source>
</evidence>
<feature type="domain" description="Methylated-DNA-[protein]-cysteine S-methyltransferase DNA binding" evidence="7">
    <location>
        <begin position="24"/>
        <end position="102"/>
    </location>
</feature>
<dbReference type="InterPro" id="IPR014048">
    <property type="entry name" value="MethylDNA_cys_MeTrfase_DNA-bd"/>
</dbReference>
<comment type="catalytic activity">
    <reaction evidence="1">
        <text>a 4-O-methyl-thymidine in DNA + L-cysteinyl-[protein] = a thymidine in DNA + S-methyl-L-cysteinyl-[protein]</text>
        <dbReference type="Rhea" id="RHEA:53428"/>
        <dbReference type="Rhea" id="RHEA-COMP:10131"/>
        <dbReference type="Rhea" id="RHEA-COMP:10132"/>
        <dbReference type="Rhea" id="RHEA-COMP:13555"/>
        <dbReference type="Rhea" id="RHEA-COMP:13556"/>
        <dbReference type="ChEBI" id="CHEBI:29950"/>
        <dbReference type="ChEBI" id="CHEBI:82612"/>
        <dbReference type="ChEBI" id="CHEBI:137386"/>
        <dbReference type="ChEBI" id="CHEBI:137387"/>
        <dbReference type="EC" id="2.1.1.63"/>
    </reaction>
</comment>
<dbReference type="InterPro" id="IPR036388">
    <property type="entry name" value="WH-like_DNA-bd_sf"/>
</dbReference>
<evidence type="ECO:0000313" key="8">
    <source>
        <dbReference type="EMBL" id="HFQ79184.1"/>
    </source>
</evidence>
<name>A0A7J3MWD8_9CREN</name>
<dbReference type="NCBIfam" id="TIGR00589">
    <property type="entry name" value="ogt"/>
    <property type="match status" value="1"/>
</dbReference>
<gene>
    <name evidence="8" type="ORF">ENT99_05740</name>
    <name evidence="9" type="ORF">ENU64_00180</name>
</gene>
<keyword evidence="4" id="KW-0227">DNA damage</keyword>
<dbReference type="GO" id="GO:0003908">
    <property type="term" value="F:methylated-DNA-[protein]-cysteine S-methyltransferase activity"/>
    <property type="evidence" value="ECO:0007669"/>
    <property type="project" value="UniProtKB-EC"/>
</dbReference>
<dbReference type="PROSITE" id="PS00374">
    <property type="entry name" value="MGMT"/>
    <property type="match status" value="1"/>
</dbReference>
<sequence>MSFHVIELKKGSIHIRKADYSDLKELVYILVQLIPIGYGITYGDIAKALKISPRLVGKILMENTKPIIIPCHRVIGIRSIGGYTVMGKRADGLKKKLLSLESKGDLKRFNLTGYLGIK</sequence>
<keyword evidence="2" id="KW-0489">Methyltransferase</keyword>
<evidence type="ECO:0000256" key="5">
    <source>
        <dbReference type="ARBA" id="ARBA00023204"/>
    </source>
</evidence>
<evidence type="ECO:0000313" key="9">
    <source>
        <dbReference type="EMBL" id="HGT97831.1"/>
    </source>
</evidence>
<dbReference type="AlphaFoldDB" id="A0A7J3MWD8"/>
<reference evidence="9" key="1">
    <citation type="journal article" date="2020" name="mSystems">
        <title>Genome- and Community-Level Interaction Insights into Carbon Utilization and Element Cycling Functions of Hydrothermarchaeota in Hydrothermal Sediment.</title>
        <authorList>
            <person name="Zhou Z."/>
            <person name="Liu Y."/>
            <person name="Xu W."/>
            <person name="Pan J."/>
            <person name="Luo Z.H."/>
            <person name="Li M."/>
        </authorList>
    </citation>
    <scope>NUCLEOTIDE SEQUENCE [LARGE SCALE GENOMIC DNA]</scope>
    <source>
        <strain evidence="8">SpSt-629</strain>
        <strain evidence="9">SpSt-688</strain>
    </source>
</reference>
<comment type="caution">
    <text evidence="9">The sequence shown here is derived from an EMBL/GenBank/DDBJ whole genome shotgun (WGS) entry which is preliminary data.</text>
</comment>
<comment type="catalytic activity">
    <reaction evidence="6">
        <text>a 6-O-methyl-2'-deoxyguanosine in DNA + L-cysteinyl-[protein] = S-methyl-L-cysteinyl-[protein] + a 2'-deoxyguanosine in DNA</text>
        <dbReference type="Rhea" id="RHEA:24000"/>
        <dbReference type="Rhea" id="RHEA-COMP:10131"/>
        <dbReference type="Rhea" id="RHEA-COMP:10132"/>
        <dbReference type="Rhea" id="RHEA-COMP:11367"/>
        <dbReference type="Rhea" id="RHEA-COMP:11368"/>
        <dbReference type="ChEBI" id="CHEBI:29950"/>
        <dbReference type="ChEBI" id="CHEBI:82612"/>
        <dbReference type="ChEBI" id="CHEBI:85445"/>
        <dbReference type="ChEBI" id="CHEBI:85448"/>
        <dbReference type="EC" id="2.1.1.63"/>
    </reaction>
</comment>
<dbReference type="GO" id="GO:0032259">
    <property type="term" value="P:methylation"/>
    <property type="evidence" value="ECO:0007669"/>
    <property type="project" value="UniProtKB-KW"/>
</dbReference>
<evidence type="ECO:0000256" key="1">
    <source>
        <dbReference type="ARBA" id="ARBA00001286"/>
    </source>
</evidence>
<dbReference type="GO" id="GO:0006281">
    <property type="term" value="P:DNA repair"/>
    <property type="evidence" value="ECO:0007669"/>
    <property type="project" value="UniProtKB-KW"/>
</dbReference>
<protein>
    <submittedName>
        <fullName evidence="9">MGMT family protein</fullName>
    </submittedName>
</protein>
<dbReference type="Pfam" id="PF01035">
    <property type="entry name" value="DNA_binding_1"/>
    <property type="match status" value="1"/>
</dbReference>
<proteinExistence type="predicted"/>
<dbReference type="InterPro" id="IPR001497">
    <property type="entry name" value="MethylDNA_cys_MeTrfase_AS"/>
</dbReference>
<evidence type="ECO:0000256" key="6">
    <source>
        <dbReference type="ARBA" id="ARBA00049348"/>
    </source>
</evidence>
<dbReference type="InterPro" id="IPR036217">
    <property type="entry name" value="MethylDNA_cys_MeTrfase_DNAb"/>
</dbReference>
<keyword evidence="3" id="KW-0808">Transferase</keyword>
<dbReference type="CDD" id="cd06445">
    <property type="entry name" value="ATase"/>
    <property type="match status" value="1"/>
</dbReference>
<keyword evidence="5" id="KW-0234">DNA repair</keyword>
<evidence type="ECO:0000256" key="4">
    <source>
        <dbReference type="ARBA" id="ARBA00022763"/>
    </source>
</evidence>
<dbReference type="SUPFAM" id="SSF46767">
    <property type="entry name" value="Methylated DNA-protein cysteine methyltransferase, C-terminal domain"/>
    <property type="match status" value="1"/>
</dbReference>
<evidence type="ECO:0000256" key="3">
    <source>
        <dbReference type="ARBA" id="ARBA00022679"/>
    </source>
</evidence>
<accession>A0A7J3MWD8</accession>
<dbReference type="PANTHER" id="PTHR10815:SF13">
    <property type="entry name" value="METHYLATED-DNA--PROTEIN-CYSTEINE METHYLTRANSFERASE"/>
    <property type="match status" value="1"/>
</dbReference>
<dbReference type="EMBL" id="DTDH01000005">
    <property type="protein sequence ID" value="HGT97831.1"/>
    <property type="molecule type" value="Genomic_DNA"/>
</dbReference>
<dbReference type="PANTHER" id="PTHR10815">
    <property type="entry name" value="METHYLATED-DNA--PROTEIN-CYSTEINE METHYLTRANSFERASE"/>
    <property type="match status" value="1"/>
</dbReference>
<evidence type="ECO:0000256" key="2">
    <source>
        <dbReference type="ARBA" id="ARBA00022603"/>
    </source>
</evidence>
<organism evidence="9">
    <name type="scientific">Ignisphaera aggregans</name>
    <dbReference type="NCBI Taxonomy" id="334771"/>
    <lineage>
        <taxon>Archaea</taxon>
        <taxon>Thermoproteota</taxon>
        <taxon>Thermoprotei</taxon>
        <taxon>Desulfurococcales</taxon>
        <taxon>Desulfurococcaceae</taxon>
        <taxon>Ignisphaera</taxon>
    </lineage>
</organism>